<name>W4G742_APHAT</name>
<evidence type="ECO:0000313" key="2">
    <source>
        <dbReference type="EMBL" id="ETV74758.1"/>
    </source>
</evidence>
<feature type="compositionally biased region" description="Polar residues" evidence="1">
    <location>
        <begin position="1096"/>
        <end position="1108"/>
    </location>
</feature>
<dbReference type="InterPro" id="IPR016024">
    <property type="entry name" value="ARM-type_fold"/>
</dbReference>
<gene>
    <name evidence="2" type="ORF">H257_10843</name>
</gene>
<dbReference type="AlphaFoldDB" id="W4G742"/>
<dbReference type="SUPFAM" id="SSF48371">
    <property type="entry name" value="ARM repeat"/>
    <property type="match status" value="1"/>
</dbReference>
<dbReference type="OrthoDB" id="162277at2759"/>
<feature type="region of interest" description="Disordered" evidence="1">
    <location>
        <begin position="1067"/>
        <end position="1110"/>
    </location>
</feature>
<accession>W4G742</accession>
<dbReference type="InterPro" id="IPR011989">
    <property type="entry name" value="ARM-like"/>
</dbReference>
<dbReference type="Gene3D" id="1.25.10.10">
    <property type="entry name" value="Leucine-rich Repeat Variant"/>
    <property type="match status" value="2"/>
</dbReference>
<protein>
    <submittedName>
        <fullName evidence="2">Uncharacterized protein</fullName>
    </submittedName>
</protein>
<sequence>MAEEWDTRFWNRVKIHEAIDTLYAEIEKSSDVARRRLAHKMLLHLNTLHKEANMTNENNLCTLSNKAFRKLTVHVKNNAVFNIAELLAVFAVPYAAALSHENAVLRSLTVLLRQMDCAARVLQHFRRRRQFERQVRTQDISVEARMRMRAINVAKSIELSRQQRCIHEVLGHAPMPERAVLAYMTIMTTLVQDELQPATGLPRHDRAKIIPAGGLVWLNQCVQHRHSPSLVALTTQLLIVLAHDTDRISDILRSNVVQHVATNLAQASNDCDKALAIAFLDRVAQSVCDVVHKQRTGVSSNASDVSGGTVVSAKTYHSLTRTLSVKSHRSTHVSSSSLVSRNDDTADARDTAYRNRHLSALVVEQLATPTIVGILLRTLDMASPPSVTTGLLQVLHKLAYDVGYPLLVDLVTRNAGRYLSTIVQCLSDTGGSDVVLAALQLLMALASREEGRDGLMVAGLVPLVRPLCAPGMHAPNNSYRFVVGLLAIVVCANPVNSLLSFPTTFRSNDNGVSFVPMTLLVSPHTLLDHVHVCLLHCVTHDTAGHSAQYFQTTNTLPLVLELLVQPPGQPTQQSRSQRHISAIVLSHLCRVASVASTLAFRQDVATHLAVVVQTNRMEGSEGGGCASFSRVDHQRHLQSTAEACRAMLRLLRCQVQTHQPRTVVLAAQVFYLRTLFKVHALEDVVACCRPVNTVGDFAADDVDVVKCAVQLVGLLMPSLSLLEQQTWPVATSVHGVALDQAGIADLAKRLVAAATPALLHTLAADDPLPRVVKWCCGTLAQLCSTNATCAQVLHARCLDVVAGLVPNVPSDVCNGLRSMPPQLAVCLCESAQDDKLVALPPTFYTLLAQLGRLADGRAAIYRLNILTRILKRVHFASSKVKGFLTQHDHQCRSEIARIVAAIANENAVGVGNVNELCLRHHVHTILVQMLHPELPPDLPPALGPVLVESGLAALSAMAKDHIRVVPALVAAHALPHIVSFLARWDVDAAVTMSMLEGAVHVMWGMAQSPSESIQALIQASKVSEQLLRIGCSFRLEMLKVAMFGEKSVGEVARETLRHLSEFEAKRVQSVATHSPPPSPKSRQPRVASPISPFRRPQSSETNEPNATLPTLEPFQVQTTPTCHPSPVKCALNLPTLDWRTTRPLGPKPTVEPPTTMQFIRPKPKRVGERKKYPLLMLDPLFGALDYGVDPCTAVASPQSWNHREGGGEYVAHVSSIMGHHVIVDVQSPTFSADNEVIMKKTSSGTNMGTTLNVSSQRKRIG</sequence>
<proteinExistence type="predicted"/>
<dbReference type="VEuPathDB" id="FungiDB:H257_10843"/>
<reference evidence="2" key="1">
    <citation type="submission" date="2013-12" db="EMBL/GenBank/DDBJ databases">
        <title>The Genome Sequence of Aphanomyces astaci APO3.</title>
        <authorList>
            <consortium name="The Broad Institute Genomics Platform"/>
            <person name="Russ C."/>
            <person name="Tyler B."/>
            <person name="van West P."/>
            <person name="Dieguez-Uribeondo J."/>
            <person name="Young S.K."/>
            <person name="Zeng Q."/>
            <person name="Gargeya S."/>
            <person name="Fitzgerald M."/>
            <person name="Abouelleil A."/>
            <person name="Alvarado L."/>
            <person name="Chapman S.B."/>
            <person name="Gainer-Dewar J."/>
            <person name="Goldberg J."/>
            <person name="Griggs A."/>
            <person name="Gujja S."/>
            <person name="Hansen M."/>
            <person name="Howarth C."/>
            <person name="Imamovic A."/>
            <person name="Ireland A."/>
            <person name="Larimer J."/>
            <person name="McCowan C."/>
            <person name="Murphy C."/>
            <person name="Pearson M."/>
            <person name="Poon T.W."/>
            <person name="Priest M."/>
            <person name="Roberts A."/>
            <person name="Saif S."/>
            <person name="Shea T."/>
            <person name="Sykes S."/>
            <person name="Wortman J."/>
            <person name="Nusbaum C."/>
            <person name="Birren B."/>
        </authorList>
    </citation>
    <scope>NUCLEOTIDE SEQUENCE [LARGE SCALE GENOMIC DNA]</scope>
    <source>
        <strain evidence="2">APO3</strain>
    </source>
</reference>
<dbReference type="EMBL" id="KI913143">
    <property type="protein sequence ID" value="ETV74758.1"/>
    <property type="molecule type" value="Genomic_DNA"/>
</dbReference>
<organism evidence="2">
    <name type="scientific">Aphanomyces astaci</name>
    <name type="common">Crayfish plague agent</name>
    <dbReference type="NCBI Taxonomy" id="112090"/>
    <lineage>
        <taxon>Eukaryota</taxon>
        <taxon>Sar</taxon>
        <taxon>Stramenopiles</taxon>
        <taxon>Oomycota</taxon>
        <taxon>Saprolegniomycetes</taxon>
        <taxon>Saprolegniales</taxon>
        <taxon>Verrucalvaceae</taxon>
        <taxon>Aphanomyces</taxon>
    </lineage>
</organism>
<dbReference type="RefSeq" id="XP_009835845.1">
    <property type="nucleotide sequence ID" value="XM_009837543.1"/>
</dbReference>
<dbReference type="GeneID" id="20812839"/>
<evidence type="ECO:0000256" key="1">
    <source>
        <dbReference type="SAM" id="MobiDB-lite"/>
    </source>
</evidence>